<keyword evidence="3" id="KW-1185">Reference proteome</keyword>
<reference evidence="2 3" key="2">
    <citation type="journal article" date="2012" name="Eukaryot. Cell">
        <title>Genome update of Botrytis cinerea strains B05.10 and T4.</title>
        <authorList>
            <person name="Staats M."/>
            <person name="van Kan J.A."/>
        </authorList>
    </citation>
    <scope>NUCLEOTIDE SEQUENCE [LARGE SCALE GENOMIC DNA]</scope>
    <source>
        <strain evidence="2 3">B05.10</strain>
    </source>
</reference>
<reference evidence="2 3" key="3">
    <citation type="journal article" date="2017" name="Mol. Plant Pathol.">
        <title>A gapless genome sequence of the fungus Botrytis cinerea.</title>
        <authorList>
            <person name="Van Kan J.A."/>
            <person name="Stassen J.H."/>
            <person name="Mosbach A."/>
            <person name="Van Der Lee T.A."/>
            <person name="Faino L."/>
            <person name="Farmer A.D."/>
            <person name="Papasotiriou D.G."/>
            <person name="Zhou S."/>
            <person name="Seidl M.F."/>
            <person name="Cottam E."/>
            <person name="Edel D."/>
            <person name="Hahn M."/>
            <person name="Schwartz D.C."/>
            <person name="Dietrich R.A."/>
            <person name="Widdison S."/>
            <person name="Scalliet G."/>
        </authorList>
    </citation>
    <scope>NUCLEOTIDE SEQUENCE [LARGE SCALE GENOMIC DNA]</scope>
    <source>
        <strain evidence="2 3">B05.10</strain>
    </source>
</reference>
<dbReference type="EMBL" id="CP009805">
    <property type="protein sequence ID" value="ATZ46162.1"/>
    <property type="molecule type" value="Genomic_DNA"/>
</dbReference>
<accession>A0A384J6T8</accession>
<dbReference type="OrthoDB" id="5342184at2759"/>
<dbReference type="VEuPathDB" id="FungiDB:Bcin01g08120"/>
<dbReference type="PANTHER" id="PTHR35040:SF9">
    <property type="entry name" value="4-LIKE CELL SURFACE PROTEIN, PUTATIVE (AFU_ORTHOLOGUE AFUA_4G14080)-RELATED"/>
    <property type="match status" value="1"/>
</dbReference>
<dbReference type="InterPro" id="IPR021986">
    <property type="entry name" value="Spherulin4"/>
</dbReference>
<dbReference type="AlphaFoldDB" id="A0A384J6T8"/>
<feature type="region of interest" description="Disordered" evidence="1">
    <location>
        <begin position="242"/>
        <end position="333"/>
    </location>
</feature>
<feature type="compositionally biased region" description="Acidic residues" evidence="1">
    <location>
        <begin position="303"/>
        <end position="333"/>
    </location>
</feature>
<organism evidence="2 3">
    <name type="scientific">Botryotinia fuckeliana (strain B05.10)</name>
    <name type="common">Noble rot fungus</name>
    <name type="synonym">Botrytis cinerea</name>
    <dbReference type="NCBI Taxonomy" id="332648"/>
    <lineage>
        <taxon>Eukaryota</taxon>
        <taxon>Fungi</taxon>
        <taxon>Dikarya</taxon>
        <taxon>Ascomycota</taxon>
        <taxon>Pezizomycotina</taxon>
        <taxon>Leotiomycetes</taxon>
        <taxon>Helotiales</taxon>
        <taxon>Sclerotiniaceae</taxon>
        <taxon>Botrytis</taxon>
    </lineage>
</organism>
<feature type="compositionally biased region" description="Gly residues" evidence="1">
    <location>
        <begin position="242"/>
        <end position="302"/>
    </location>
</feature>
<dbReference type="RefSeq" id="XP_001561024.2">
    <property type="nucleotide sequence ID" value="XM_001560974.2"/>
</dbReference>
<evidence type="ECO:0000313" key="3">
    <source>
        <dbReference type="Proteomes" id="UP000001798"/>
    </source>
</evidence>
<dbReference type="KEGG" id="bfu:BCIN_01g08120"/>
<name>A0A384J6T8_BOTFB</name>
<dbReference type="Proteomes" id="UP000001798">
    <property type="component" value="Chromosome 1"/>
</dbReference>
<dbReference type="GeneID" id="5441665"/>
<protein>
    <recommendedName>
        <fullName evidence="4">Spherulin 4-like cell surface protein</fullName>
    </recommendedName>
</protein>
<dbReference type="Pfam" id="PF12138">
    <property type="entry name" value="Spherulin4"/>
    <property type="match status" value="1"/>
</dbReference>
<proteinExistence type="predicted"/>
<gene>
    <name evidence="2" type="ORF">BCIN_01g08120</name>
</gene>
<evidence type="ECO:0008006" key="4">
    <source>
        <dbReference type="Google" id="ProtNLM"/>
    </source>
</evidence>
<evidence type="ECO:0000256" key="1">
    <source>
        <dbReference type="SAM" id="MobiDB-lite"/>
    </source>
</evidence>
<sequence length="333" mass="34398">MVLPAFVFLPLYMYPYNSTSWSTLTTSIVANPDLKFHVVVAPNLAFTDPDVNYVAGLTNLSSYTNVLTLGYVYTSYGDRDVLEIEAEIDKYVGWNSPTELPIGGIFFDESPSNNSTFSYMSNLTTYAKASLGAGKDYISLNPGVAVDASFYTLADSINVFEESYANFNVTALTSLDNTLLAKSTYAIHDFTGSTTEQTAVVSQLASANLAGMFITTQPGYTEWSSLWSSFCSEVNTLNLGNGTGGGGGEGGGGNGGHGGGSGGGGGGNNGGHGGGGGGVNNGGHGGHGGGGNNGGHGGGGGYGDDDDEECDDDDDDEDDDDDDDEDEDENDEC</sequence>
<evidence type="ECO:0000313" key="2">
    <source>
        <dbReference type="EMBL" id="ATZ46162.1"/>
    </source>
</evidence>
<reference evidence="2 3" key="1">
    <citation type="journal article" date="2011" name="PLoS Genet.">
        <title>Genomic analysis of the necrotrophic fungal pathogens Sclerotinia sclerotiorum and Botrytis cinerea.</title>
        <authorList>
            <person name="Amselem J."/>
            <person name="Cuomo C.A."/>
            <person name="van Kan J.A."/>
            <person name="Viaud M."/>
            <person name="Benito E.P."/>
            <person name="Couloux A."/>
            <person name="Coutinho P.M."/>
            <person name="de Vries R.P."/>
            <person name="Dyer P.S."/>
            <person name="Fillinger S."/>
            <person name="Fournier E."/>
            <person name="Gout L."/>
            <person name="Hahn M."/>
            <person name="Kohn L."/>
            <person name="Lapalu N."/>
            <person name="Plummer K.M."/>
            <person name="Pradier J.M."/>
            <person name="Quevillon E."/>
            <person name="Sharon A."/>
            <person name="Simon A."/>
            <person name="ten Have A."/>
            <person name="Tudzynski B."/>
            <person name="Tudzynski P."/>
            <person name="Wincker P."/>
            <person name="Andrew M."/>
            <person name="Anthouard V."/>
            <person name="Beever R.E."/>
            <person name="Beffa R."/>
            <person name="Benoit I."/>
            <person name="Bouzid O."/>
            <person name="Brault B."/>
            <person name="Chen Z."/>
            <person name="Choquer M."/>
            <person name="Collemare J."/>
            <person name="Cotton P."/>
            <person name="Danchin E.G."/>
            <person name="Da Silva C."/>
            <person name="Gautier A."/>
            <person name="Giraud C."/>
            <person name="Giraud T."/>
            <person name="Gonzalez C."/>
            <person name="Grossetete S."/>
            <person name="Guldener U."/>
            <person name="Henrissat B."/>
            <person name="Howlett B.J."/>
            <person name="Kodira C."/>
            <person name="Kretschmer M."/>
            <person name="Lappartient A."/>
            <person name="Leroch M."/>
            <person name="Levis C."/>
            <person name="Mauceli E."/>
            <person name="Neuveglise C."/>
            <person name="Oeser B."/>
            <person name="Pearson M."/>
            <person name="Poulain J."/>
            <person name="Poussereau N."/>
            <person name="Quesneville H."/>
            <person name="Rascle C."/>
            <person name="Schumacher J."/>
            <person name="Segurens B."/>
            <person name="Sexton A."/>
            <person name="Silva E."/>
            <person name="Sirven C."/>
            <person name="Soanes D.M."/>
            <person name="Talbot N.J."/>
            <person name="Templeton M."/>
            <person name="Yandava C."/>
            <person name="Yarden O."/>
            <person name="Zeng Q."/>
            <person name="Rollins J.A."/>
            <person name="Lebrun M.H."/>
            <person name="Dickman M."/>
        </authorList>
    </citation>
    <scope>NUCLEOTIDE SEQUENCE [LARGE SCALE GENOMIC DNA]</scope>
    <source>
        <strain evidence="2 3">B05.10</strain>
    </source>
</reference>
<dbReference type="PANTHER" id="PTHR35040">
    <property type="match status" value="1"/>
</dbReference>